<dbReference type="AlphaFoldDB" id="A0AAV4SR87"/>
<name>A0AAV4SR87_9ARAC</name>
<evidence type="ECO:0000313" key="3">
    <source>
        <dbReference type="Proteomes" id="UP001054837"/>
    </source>
</evidence>
<accession>A0AAV4SR87</accession>
<organism evidence="2 3">
    <name type="scientific">Caerostris darwini</name>
    <dbReference type="NCBI Taxonomy" id="1538125"/>
    <lineage>
        <taxon>Eukaryota</taxon>
        <taxon>Metazoa</taxon>
        <taxon>Ecdysozoa</taxon>
        <taxon>Arthropoda</taxon>
        <taxon>Chelicerata</taxon>
        <taxon>Arachnida</taxon>
        <taxon>Araneae</taxon>
        <taxon>Araneomorphae</taxon>
        <taxon>Entelegynae</taxon>
        <taxon>Araneoidea</taxon>
        <taxon>Araneidae</taxon>
        <taxon>Caerostris</taxon>
    </lineage>
</organism>
<dbReference type="EMBL" id="BPLQ01008166">
    <property type="protein sequence ID" value="GIY35396.1"/>
    <property type="molecule type" value="Genomic_DNA"/>
</dbReference>
<evidence type="ECO:0000313" key="2">
    <source>
        <dbReference type="EMBL" id="GIY35396.1"/>
    </source>
</evidence>
<protein>
    <submittedName>
        <fullName evidence="2">Uncharacterized protein</fullName>
    </submittedName>
</protein>
<dbReference type="Proteomes" id="UP001054837">
    <property type="component" value="Unassembled WGS sequence"/>
</dbReference>
<feature type="region of interest" description="Disordered" evidence="1">
    <location>
        <begin position="1"/>
        <end position="45"/>
    </location>
</feature>
<evidence type="ECO:0000256" key="1">
    <source>
        <dbReference type="SAM" id="MobiDB-lite"/>
    </source>
</evidence>
<sequence length="93" mass="10480">MTPIRNSGFVTEPPHLHSGPREGPPISDPARVRAGPPSPKRRQLEFPCMPQRPAREVVGIWRVSRAVDQRSVPLLVRVAFEWVRGPLHRPGHD</sequence>
<keyword evidence="3" id="KW-1185">Reference proteome</keyword>
<proteinExistence type="predicted"/>
<comment type="caution">
    <text evidence="2">The sequence shown here is derived from an EMBL/GenBank/DDBJ whole genome shotgun (WGS) entry which is preliminary data.</text>
</comment>
<reference evidence="2 3" key="1">
    <citation type="submission" date="2021-06" db="EMBL/GenBank/DDBJ databases">
        <title>Caerostris darwini draft genome.</title>
        <authorList>
            <person name="Kono N."/>
            <person name="Arakawa K."/>
        </authorList>
    </citation>
    <scope>NUCLEOTIDE SEQUENCE [LARGE SCALE GENOMIC DNA]</scope>
</reference>
<gene>
    <name evidence="2" type="ORF">CDAR_189061</name>
</gene>